<dbReference type="SUPFAM" id="SSF56235">
    <property type="entry name" value="N-terminal nucleophile aminohydrolases (Ntn hydrolases)"/>
    <property type="match status" value="1"/>
</dbReference>
<name>A0A9Q1B0P9_9SAUR</name>
<dbReference type="EMBL" id="JAPFRF010000008">
    <property type="protein sequence ID" value="KAJ7324792.1"/>
    <property type="molecule type" value="Genomic_DNA"/>
</dbReference>
<dbReference type="Gene3D" id="1.10.246.130">
    <property type="match status" value="1"/>
</dbReference>
<evidence type="ECO:0000313" key="2">
    <source>
        <dbReference type="EMBL" id="KAJ7324792.1"/>
    </source>
</evidence>
<dbReference type="Pfam" id="PF01019">
    <property type="entry name" value="G_glu_transpept"/>
    <property type="match status" value="1"/>
</dbReference>
<dbReference type="InterPro" id="IPR052896">
    <property type="entry name" value="GGT-like_enzyme"/>
</dbReference>
<comment type="similarity">
    <text evidence="1">Belongs to the gamma-glutamyltransferase family.</text>
</comment>
<reference evidence="2" key="1">
    <citation type="journal article" date="2023" name="DNA Res.">
        <title>Chromosome-level genome assembly of Phrynocephalus forsythii using third-generation DNA sequencing and Hi-C analysis.</title>
        <authorList>
            <person name="Qi Y."/>
            <person name="Zhao W."/>
            <person name="Zhao Y."/>
            <person name="Niu C."/>
            <person name="Cao S."/>
            <person name="Zhang Y."/>
        </authorList>
    </citation>
    <scope>NUCLEOTIDE SEQUENCE</scope>
    <source>
        <tissue evidence="2">Muscle</tissue>
    </source>
</reference>
<dbReference type="InterPro" id="IPR029055">
    <property type="entry name" value="Ntn_hydrolases_N"/>
</dbReference>
<dbReference type="PANTHER" id="PTHR43881:SF1">
    <property type="entry name" value="GAMMA-GLUTAMYLTRANSPEPTIDASE (AFU_ORTHOLOGUE AFUA_4G13580)"/>
    <property type="match status" value="1"/>
</dbReference>
<keyword evidence="3" id="KW-1185">Reference proteome</keyword>
<dbReference type="AlphaFoldDB" id="A0A9Q1B0P9"/>
<protein>
    <recommendedName>
        <fullName evidence="4">Gamma-glutamyltransferase YwrD</fullName>
    </recommendedName>
</protein>
<comment type="caution">
    <text evidence="2">The sequence shown here is derived from an EMBL/GenBank/DDBJ whole genome shotgun (WGS) entry which is preliminary data.</text>
</comment>
<dbReference type="PRINTS" id="PR01210">
    <property type="entry name" value="GGTRANSPTASE"/>
</dbReference>
<evidence type="ECO:0008006" key="4">
    <source>
        <dbReference type="Google" id="ProtNLM"/>
    </source>
</evidence>
<dbReference type="InterPro" id="IPR043138">
    <property type="entry name" value="GGT_lsub"/>
</dbReference>
<dbReference type="OrthoDB" id="2015213at2759"/>
<proteinExistence type="inferred from homology"/>
<dbReference type="Gene3D" id="3.60.20.40">
    <property type="match status" value="1"/>
</dbReference>
<sequence length="798" mass="88043">MRGSGVATTFGFPGELPGELGVSSLLLIVADILKKGGNAVDAAVAVAAALNVAEPCSTGIGGDCFCLYYDASTKQVHGLNGSGRSPRSLSLELLKEHGFSESNPIPALHAYNVTVPGAAAGWCDAVGLYGSKKLSMREILQPAIEMAEKGFPVSEITSYQWKTNVYALQTPGNKHGKDLLIEGQAPDHGQLFCNPFLANTFKELAKSGKKGFYEGRVAKAIVDVVQCNGGVMDLEDLKNHVSTEVKPIVTDYKGLKIWEIPPNGQGITVLLALNILENFNVKEMGHNTAEYLHLLIEALKISFADSFWFCADPEKVPVPTAELLSKSYATKRTKQIDLQRAATKYLHGNPFLLGSDTVYFTVVDAQGNACSFINSNYMGFGTGLVPEGCGFTLQNRGANFSLQPDHPNCLAPGKRPYHTIIPALATAADSGELLCSFGVMGGFMQPQGHVQVLLNMLEFGMNPQEALDAARFFVEFDKKGDAWYVSLEDGIPQCVTEELRARGHTIMAPVTGHSRSMFGRDVLMVTTVFSDHMHKSRVYKLEVSKLIIICMYIHGIKTYLGYKYFYINEIRPKMGKYSFFNFNSPVAETYFFTGTATHNPKGNHQGQGLRKYAAWEELLQQFPRVSAICFPLLKDLLLPNQVELLADKACNSEHRFFLSHALHLSQRLSHMRISKASYIRQASKKNVIMVHPNYKDIFSYKGTSGILMHHRDVPECPSLSKRGQERRRTGRGESAILVTHMETAVRLAAAFRDPVVLGSLGCSQKRSSNAPRDLQGHRDLSMLHLLCLWLWHLVAWLV</sequence>
<evidence type="ECO:0000256" key="1">
    <source>
        <dbReference type="ARBA" id="ARBA00009381"/>
    </source>
</evidence>
<gene>
    <name evidence="2" type="ORF">JRQ81_017812</name>
</gene>
<accession>A0A9Q1B0P9</accession>
<dbReference type="Proteomes" id="UP001142489">
    <property type="component" value="Unassembled WGS sequence"/>
</dbReference>
<dbReference type="PANTHER" id="PTHR43881">
    <property type="entry name" value="GAMMA-GLUTAMYLTRANSPEPTIDASE (AFU_ORTHOLOGUE AFUA_4G13580)"/>
    <property type="match status" value="1"/>
</dbReference>
<evidence type="ECO:0000313" key="3">
    <source>
        <dbReference type="Proteomes" id="UP001142489"/>
    </source>
</evidence>
<dbReference type="InterPro" id="IPR043137">
    <property type="entry name" value="GGT_ssub_C"/>
</dbReference>
<organism evidence="2 3">
    <name type="scientific">Phrynocephalus forsythii</name>
    <dbReference type="NCBI Taxonomy" id="171643"/>
    <lineage>
        <taxon>Eukaryota</taxon>
        <taxon>Metazoa</taxon>
        <taxon>Chordata</taxon>
        <taxon>Craniata</taxon>
        <taxon>Vertebrata</taxon>
        <taxon>Euteleostomi</taxon>
        <taxon>Lepidosauria</taxon>
        <taxon>Squamata</taxon>
        <taxon>Bifurcata</taxon>
        <taxon>Unidentata</taxon>
        <taxon>Episquamata</taxon>
        <taxon>Toxicofera</taxon>
        <taxon>Iguania</taxon>
        <taxon>Acrodonta</taxon>
        <taxon>Agamidae</taxon>
        <taxon>Agaminae</taxon>
        <taxon>Phrynocephalus</taxon>
    </lineage>
</organism>